<evidence type="ECO:0000256" key="1">
    <source>
        <dbReference type="ARBA" id="ARBA00001933"/>
    </source>
</evidence>
<dbReference type="PROSITE" id="PS00901">
    <property type="entry name" value="CYS_SYNTHASE"/>
    <property type="match status" value="1"/>
</dbReference>
<keyword evidence="3" id="KW-0663">Pyridoxal phosphate</keyword>
<evidence type="ECO:0000313" key="6">
    <source>
        <dbReference type="Proteomes" id="UP000229681"/>
    </source>
</evidence>
<dbReference type="EMBL" id="PGTM01000258">
    <property type="protein sequence ID" value="PJF34851.1"/>
    <property type="molecule type" value="Genomic_DNA"/>
</dbReference>
<name>A0A2M8PBC0_9CHLR</name>
<comment type="cofactor">
    <cofactor evidence="1">
        <name>pyridoxal 5'-phosphate</name>
        <dbReference type="ChEBI" id="CHEBI:597326"/>
    </cofactor>
</comment>
<comment type="caution">
    <text evidence="5">The sequence shown here is derived from an EMBL/GenBank/DDBJ whole genome shotgun (WGS) entry which is preliminary data.</text>
</comment>
<comment type="similarity">
    <text evidence="2">Belongs to the cysteine synthase/cystathionine beta-synthase family.</text>
</comment>
<evidence type="ECO:0000259" key="4">
    <source>
        <dbReference type="Pfam" id="PF00291"/>
    </source>
</evidence>
<organism evidence="5 6">
    <name type="scientific">Candidatus Thermofonsia Clade 1 bacterium</name>
    <dbReference type="NCBI Taxonomy" id="2364210"/>
    <lineage>
        <taxon>Bacteria</taxon>
        <taxon>Bacillati</taxon>
        <taxon>Chloroflexota</taxon>
        <taxon>Candidatus Thermofontia</taxon>
        <taxon>Candidatus Thermofonsia Clade 1</taxon>
    </lineage>
</organism>
<sequence>MTARTLQQVDALSTLEALIGNTPLLRLQRVTAHLPPNIGVYAKAEWTNPGGSVKDRAALNIIRTAEREGKLQRGMTLVDSTSGNTGIAYAMLGALRGIHVKLFVPANASPERLAILRAYGAELVLTDPLEGSDGAIRAVRELVAREPDRYFYADQYNNPANWQAHYHSTALEIWEQTHGAITHFIAGLGTTGTFVGTSRRLKALKPSVQVIAVQPDSPFHGLEGLKHMATAIQPSIYDPQLADRQLFIGTDETYSMARRLAREEGLLVGISAAAAVVAALQVAEELAQREESGLIVLIFPDSAYKYLSHAPWR</sequence>
<evidence type="ECO:0000313" key="5">
    <source>
        <dbReference type="EMBL" id="PJF34851.1"/>
    </source>
</evidence>
<dbReference type="AlphaFoldDB" id="A0A2M8PBC0"/>
<dbReference type="InterPro" id="IPR036052">
    <property type="entry name" value="TrpB-like_PALP_sf"/>
</dbReference>
<dbReference type="FunFam" id="3.40.50.1100:FF:000003">
    <property type="entry name" value="Cystathionine beta-synthase"/>
    <property type="match status" value="1"/>
</dbReference>
<dbReference type="SUPFAM" id="SSF53686">
    <property type="entry name" value="Tryptophan synthase beta subunit-like PLP-dependent enzymes"/>
    <property type="match status" value="1"/>
</dbReference>
<dbReference type="InterPro" id="IPR001216">
    <property type="entry name" value="P-phosphate_BS"/>
</dbReference>
<dbReference type="GO" id="GO:0016765">
    <property type="term" value="F:transferase activity, transferring alkyl or aryl (other than methyl) groups"/>
    <property type="evidence" value="ECO:0007669"/>
    <property type="project" value="UniProtKB-ARBA"/>
</dbReference>
<accession>A0A2M8PBC0</accession>
<feature type="domain" description="Tryptophan synthase beta chain-like PALP" evidence="4">
    <location>
        <begin position="17"/>
        <end position="300"/>
    </location>
</feature>
<dbReference type="InterPro" id="IPR050214">
    <property type="entry name" value="Cys_Synth/Cystath_Beta-Synth"/>
</dbReference>
<dbReference type="PANTHER" id="PTHR10314">
    <property type="entry name" value="CYSTATHIONINE BETA-SYNTHASE"/>
    <property type="match status" value="1"/>
</dbReference>
<dbReference type="Proteomes" id="UP000229681">
    <property type="component" value="Unassembled WGS sequence"/>
</dbReference>
<proteinExistence type="inferred from homology"/>
<protein>
    <submittedName>
        <fullName evidence="5">Cysteine synthase</fullName>
    </submittedName>
</protein>
<dbReference type="CDD" id="cd01561">
    <property type="entry name" value="CBS_like"/>
    <property type="match status" value="1"/>
</dbReference>
<dbReference type="Pfam" id="PF00291">
    <property type="entry name" value="PALP"/>
    <property type="match status" value="1"/>
</dbReference>
<gene>
    <name evidence="5" type="ORF">CUN49_13560</name>
</gene>
<dbReference type="InterPro" id="IPR001926">
    <property type="entry name" value="TrpB-like_PALP"/>
</dbReference>
<evidence type="ECO:0000256" key="3">
    <source>
        <dbReference type="ARBA" id="ARBA00022898"/>
    </source>
</evidence>
<evidence type="ECO:0000256" key="2">
    <source>
        <dbReference type="ARBA" id="ARBA00007103"/>
    </source>
</evidence>
<dbReference type="Gene3D" id="3.40.50.1100">
    <property type="match status" value="2"/>
</dbReference>
<reference evidence="5 6" key="1">
    <citation type="submission" date="2017-11" db="EMBL/GenBank/DDBJ databases">
        <title>Evolution of Phototrophy in the Chloroflexi Phylum Driven by Horizontal Gene Transfer.</title>
        <authorList>
            <person name="Ward L.M."/>
            <person name="Hemp J."/>
            <person name="Shih P.M."/>
            <person name="Mcglynn S.E."/>
            <person name="Fischer W."/>
        </authorList>
    </citation>
    <scope>NUCLEOTIDE SEQUENCE [LARGE SCALE GENOMIC DNA]</scope>
    <source>
        <strain evidence="5">JP3_13</strain>
    </source>
</reference>
<dbReference type="GO" id="GO:0006535">
    <property type="term" value="P:cysteine biosynthetic process from serine"/>
    <property type="evidence" value="ECO:0007669"/>
    <property type="project" value="InterPro"/>
</dbReference>